<evidence type="ECO:0000256" key="1">
    <source>
        <dbReference type="PROSITE-ProRule" id="PRU00221"/>
    </source>
</evidence>
<feature type="transmembrane region" description="Helical" evidence="3">
    <location>
        <begin position="231"/>
        <end position="253"/>
    </location>
</feature>
<evidence type="ECO:0000256" key="3">
    <source>
        <dbReference type="SAM" id="Phobius"/>
    </source>
</evidence>
<dbReference type="InterPro" id="IPR001680">
    <property type="entry name" value="WD40_rpt"/>
</dbReference>
<dbReference type="InterPro" id="IPR015943">
    <property type="entry name" value="WD40/YVTN_repeat-like_dom_sf"/>
</dbReference>
<keyword evidence="1" id="KW-0853">WD repeat</keyword>
<protein>
    <recommendedName>
        <fullName evidence="6">TIR domain-containing protein</fullName>
    </recommendedName>
</protein>
<sequence length="1014" mass="108097">MTTMLGPPPATHPVPPPFAYHAFISYSHAQDRLIADALQREVRRFGVPWYGHRTAPLVGPPGSRGPLRIFRDVTDLSATPALWPGVLAALSASQWLILMASPAAAQSGWVRQEVTWWLANRPADRILIALTDGQLAWRDGDFDWDATDAIPQELAGTFTHEPRWIDLRPLRPGTPESVSPPDAARPGDVPRRAPLRLGDIVADFAAPIRGLDKDSLVGEHVRQRRRVRRTVRAVVGALTVLALAATSAAVVAFRQRAIAIEQRDTALANQLVAEADTVRDSQPGLARQLIAAARDIKLTPLVAGALVGGAEIAQELHVDADLLAYRSDGQALAVVRSGNIENKSAFKTVPARDGHLALYDTQNLAVLAEQKLGQLPIGALAFGPAPGHLFGLGYGRDVRLWDVSDPRSPAERGTLVGHSATVLSVVFSPDGRTVATADRAGEIRLWDVTNADQPILLSRIPLDLRIARYTMAFHPGGRTLAVAPIPLRQTNPPVPEAVAVAISDGPTLMMLFDVTDPRRWDLKLGTVGKIRSFVFSPDGAQLLTIGPDGPRTWAVDGAGKASGAQPLPVSDPDATLAVAASGAGGRTAAVAEDGAVLLWEAGGRSPALTARLGIPRWDSRNPQGLTFSPDGRRVALLTPGSNAGATGAGVGSGTLRIWTIPDGRQRGAVGAVPGRPTLSPDGSLLAAADGKTIRLWDVTDLAQPRQVGTVTGPDRPDGLLFSPDGRMLAAHQDSAVWAMDVSDPRTPRVSGRWTVPDNRNLCGQLYPELPCDIGTTALAFPDDRTLAVGDVAGQVSLFDLTRGGSDPVAVLKTYGFVADLAMLPASDRPLLVVGMLAGVTEIWDLSDVNNAENLGRLPGGRYQVQDLSVSRDGAVLAIARRDGTAWLWRVREHGRALRRIATLTDTGDVNAVAVSPDGGRLATLGRDRTLRVYRLKADSAELAMVRHLGVTADTDLAFADHHTLAVGTEYGQTTFWELDPDTGTRAICVGIGTPITEDQWKRDVPGLPYRPPCR</sequence>
<dbReference type="SUPFAM" id="SSF82171">
    <property type="entry name" value="DPP6 N-terminal domain-like"/>
    <property type="match status" value="1"/>
</dbReference>
<dbReference type="EMBL" id="JAATEO010000023">
    <property type="protein sequence ID" value="NJP34268.1"/>
    <property type="molecule type" value="Genomic_DNA"/>
</dbReference>
<organism evidence="4 5">
    <name type="scientific">Micromonospora thermarum</name>
    <dbReference type="NCBI Taxonomy" id="2720024"/>
    <lineage>
        <taxon>Bacteria</taxon>
        <taxon>Bacillati</taxon>
        <taxon>Actinomycetota</taxon>
        <taxon>Actinomycetes</taxon>
        <taxon>Micromonosporales</taxon>
        <taxon>Micromonosporaceae</taxon>
        <taxon>Micromonospora</taxon>
    </lineage>
</organism>
<dbReference type="Pfam" id="PF00400">
    <property type="entry name" value="WD40"/>
    <property type="match status" value="3"/>
</dbReference>
<evidence type="ECO:0000313" key="4">
    <source>
        <dbReference type="EMBL" id="NJP34268.1"/>
    </source>
</evidence>
<accession>A0ABX0ZE79</accession>
<gene>
    <name evidence="4" type="ORF">HCJ94_20345</name>
</gene>
<keyword evidence="5" id="KW-1185">Reference proteome</keyword>
<dbReference type="Gene3D" id="3.40.50.10140">
    <property type="entry name" value="Toll/interleukin-1 receptor homology (TIR) domain"/>
    <property type="match status" value="1"/>
</dbReference>
<reference evidence="4 5" key="1">
    <citation type="submission" date="2020-03" db="EMBL/GenBank/DDBJ databases">
        <title>WGS of actinomycetes isolated from Thailand.</title>
        <authorList>
            <person name="Thawai C."/>
        </authorList>
    </citation>
    <scope>NUCLEOTIDE SEQUENCE [LARGE SCALE GENOMIC DNA]</scope>
    <source>
        <strain evidence="4 5">HSS6-12</strain>
    </source>
</reference>
<dbReference type="SMART" id="SM00320">
    <property type="entry name" value="WD40"/>
    <property type="match status" value="8"/>
</dbReference>
<evidence type="ECO:0000256" key="2">
    <source>
        <dbReference type="SAM" id="MobiDB-lite"/>
    </source>
</evidence>
<proteinExistence type="predicted"/>
<dbReference type="PANTHER" id="PTHR19879:SF9">
    <property type="entry name" value="TRANSCRIPTION INITIATION FACTOR TFIID SUBUNIT 5"/>
    <property type="match status" value="1"/>
</dbReference>
<dbReference type="Gene3D" id="2.130.10.10">
    <property type="entry name" value="YVTN repeat-like/Quinoprotein amine dehydrogenase"/>
    <property type="match status" value="3"/>
</dbReference>
<feature type="region of interest" description="Disordered" evidence="2">
    <location>
        <begin position="169"/>
        <end position="191"/>
    </location>
</feature>
<feature type="repeat" description="WD" evidence="1">
    <location>
        <begin position="415"/>
        <end position="456"/>
    </location>
</feature>
<name>A0ABX0ZE79_9ACTN</name>
<dbReference type="PROSITE" id="PS50082">
    <property type="entry name" value="WD_REPEATS_2"/>
    <property type="match status" value="2"/>
</dbReference>
<keyword evidence="3" id="KW-0472">Membrane</keyword>
<evidence type="ECO:0008006" key="6">
    <source>
        <dbReference type="Google" id="ProtNLM"/>
    </source>
</evidence>
<dbReference type="SUPFAM" id="SSF52200">
    <property type="entry name" value="Toll/Interleukin receptor TIR domain"/>
    <property type="match status" value="1"/>
</dbReference>
<comment type="caution">
    <text evidence="4">The sequence shown here is derived from an EMBL/GenBank/DDBJ whole genome shotgun (WGS) entry which is preliminary data.</text>
</comment>
<evidence type="ECO:0000313" key="5">
    <source>
        <dbReference type="Proteomes" id="UP000783871"/>
    </source>
</evidence>
<dbReference type="PANTHER" id="PTHR19879">
    <property type="entry name" value="TRANSCRIPTION INITIATION FACTOR TFIID"/>
    <property type="match status" value="1"/>
</dbReference>
<dbReference type="InterPro" id="IPR035897">
    <property type="entry name" value="Toll_tir_struct_dom_sf"/>
</dbReference>
<keyword evidence="3" id="KW-1133">Transmembrane helix</keyword>
<dbReference type="Proteomes" id="UP000783871">
    <property type="component" value="Unassembled WGS sequence"/>
</dbReference>
<feature type="repeat" description="WD" evidence="1">
    <location>
        <begin position="902"/>
        <end position="943"/>
    </location>
</feature>
<dbReference type="InterPro" id="IPR011047">
    <property type="entry name" value="Quinoprotein_ADH-like_sf"/>
</dbReference>
<dbReference type="SUPFAM" id="SSF50998">
    <property type="entry name" value="Quinoprotein alcohol dehydrogenase-like"/>
    <property type="match status" value="1"/>
</dbReference>
<dbReference type="PROSITE" id="PS50294">
    <property type="entry name" value="WD_REPEATS_REGION"/>
    <property type="match status" value="1"/>
</dbReference>
<keyword evidence="3" id="KW-0812">Transmembrane</keyword>